<keyword evidence="14" id="KW-1185">Reference proteome</keyword>
<sequence length="451" mass="48624">MTTLLAFVGAIALLVVFHELGHYLVARLCDVKVLRFSIGFGKVIYRKRFADSETEWAISAIPLGGYVKMLDEREGAVSPGELHRTFNRKPVLQRMAIVVSGPLANFLLAIVLYWALFVHGVPGVKPVLGEVPQGTPAASAQMQAGETITHINGEAVPSWQDARWLLLDLALQQSEVQIEGRGAQGERLSHVLDMHGLEAKDLDGEFLDKLGLHLYQPVIPPVIGQVAEDSVAQRAGLRQGDEIFRANGAAVQRWNDVVAVVRAHPEQAVQFDIRRGEATLSVALVPQAVEEGGKRIGKIGAAPQVDKAAWKAMLTEVSYGPLDAAGQALRKTWETSVISLKMLGKMVLGEVSMKNLSGPITIADYAGQSAGMGIVAYLGFLALISISLGVLNLLPIPLLDGGHLLYYVAELVKGSPVSEQAWEIGQRIGIALLGTLMVFAIYNDINRLISG</sequence>
<dbReference type="EMBL" id="AP019536">
    <property type="protein sequence ID" value="BBI99504.1"/>
    <property type="molecule type" value="Genomic_DNA"/>
</dbReference>
<keyword evidence="6 11" id="KW-0378">Hydrolase</keyword>
<protein>
    <recommendedName>
        <fullName evidence="11">Zinc metalloprotease</fullName>
        <ecNumber evidence="11">3.4.24.-</ecNumber>
    </recommendedName>
</protein>
<feature type="transmembrane region" description="Helical" evidence="11">
    <location>
        <begin position="374"/>
        <end position="396"/>
    </location>
</feature>
<dbReference type="GO" id="GO:0006508">
    <property type="term" value="P:proteolysis"/>
    <property type="evidence" value="ECO:0007669"/>
    <property type="project" value="UniProtKB-KW"/>
</dbReference>
<dbReference type="CDD" id="cd06163">
    <property type="entry name" value="S2P-M50_PDZ_RseP-like"/>
    <property type="match status" value="2"/>
</dbReference>
<evidence type="ECO:0000313" key="14">
    <source>
        <dbReference type="Proteomes" id="UP001319121"/>
    </source>
</evidence>
<organism evidence="13 14">
    <name type="scientific">Ferrigenium kumadai</name>
    <dbReference type="NCBI Taxonomy" id="1682490"/>
    <lineage>
        <taxon>Bacteria</taxon>
        <taxon>Pseudomonadati</taxon>
        <taxon>Pseudomonadota</taxon>
        <taxon>Betaproteobacteria</taxon>
        <taxon>Nitrosomonadales</taxon>
        <taxon>Gallionellaceae</taxon>
        <taxon>Ferrigenium</taxon>
    </lineage>
</organism>
<keyword evidence="10 11" id="KW-0472">Membrane</keyword>
<evidence type="ECO:0000256" key="4">
    <source>
        <dbReference type="ARBA" id="ARBA00022670"/>
    </source>
</evidence>
<evidence type="ECO:0000259" key="12">
    <source>
        <dbReference type="SMART" id="SM00228"/>
    </source>
</evidence>
<dbReference type="GO" id="GO:0016020">
    <property type="term" value="C:membrane"/>
    <property type="evidence" value="ECO:0007669"/>
    <property type="project" value="UniProtKB-SubCell"/>
</dbReference>
<dbReference type="AlphaFoldDB" id="A0AAN1T188"/>
<name>A0AAN1T188_9PROT</name>
<dbReference type="Proteomes" id="UP001319121">
    <property type="component" value="Chromosome"/>
</dbReference>
<dbReference type="InterPro" id="IPR036034">
    <property type="entry name" value="PDZ_sf"/>
</dbReference>
<evidence type="ECO:0000256" key="7">
    <source>
        <dbReference type="ARBA" id="ARBA00022833"/>
    </source>
</evidence>
<comment type="similarity">
    <text evidence="3 11">Belongs to the peptidase M50B family.</text>
</comment>
<dbReference type="Pfam" id="PF17820">
    <property type="entry name" value="PDZ_6"/>
    <property type="match status" value="1"/>
</dbReference>
<dbReference type="KEGG" id="fku:FGKAn22_11970"/>
<evidence type="ECO:0000256" key="11">
    <source>
        <dbReference type="RuleBase" id="RU362031"/>
    </source>
</evidence>
<dbReference type="Gene3D" id="2.30.42.10">
    <property type="match status" value="2"/>
</dbReference>
<gene>
    <name evidence="13" type="ORF">FGKAn22_11970</name>
</gene>
<dbReference type="Pfam" id="PF02163">
    <property type="entry name" value="Peptidase_M50"/>
    <property type="match status" value="1"/>
</dbReference>
<dbReference type="InterPro" id="IPR008915">
    <property type="entry name" value="Peptidase_M50"/>
</dbReference>
<feature type="domain" description="PDZ" evidence="12">
    <location>
        <begin position="112"/>
        <end position="182"/>
    </location>
</feature>
<evidence type="ECO:0000313" key="13">
    <source>
        <dbReference type="EMBL" id="BBI99504.1"/>
    </source>
</evidence>
<dbReference type="CDD" id="cd23081">
    <property type="entry name" value="cpPDZ_EcRseP-like"/>
    <property type="match status" value="1"/>
</dbReference>
<keyword evidence="11" id="KW-0479">Metal-binding</keyword>
<evidence type="ECO:0000256" key="9">
    <source>
        <dbReference type="ARBA" id="ARBA00023049"/>
    </source>
</evidence>
<keyword evidence="9 11" id="KW-0482">Metalloprotease</keyword>
<accession>A0AAN1T188</accession>
<evidence type="ECO:0000256" key="1">
    <source>
        <dbReference type="ARBA" id="ARBA00001947"/>
    </source>
</evidence>
<evidence type="ECO:0000256" key="6">
    <source>
        <dbReference type="ARBA" id="ARBA00022801"/>
    </source>
</evidence>
<evidence type="ECO:0000256" key="5">
    <source>
        <dbReference type="ARBA" id="ARBA00022692"/>
    </source>
</evidence>
<dbReference type="NCBIfam" id="TIGR00054">
    <property type="entry name" value="RIP metalloprotease RseP"/>
    <property type="match status" value="1"/>
</dbReference>
<keyword evidence="4" id="KW-0645">Protease</keyword>
<comment type="subcellular location">
    <subcellularLocation>
        <location evidence="2">Membrane</location>
        <topology evidence="2">Multi-pass membrane protein</topology>
    </subcellularLocation>
</comment>
<dbReference type="InterPro" id="IPR004387">
    <property type="entry name" value="Pept_M50_Zn"/>
</dbReference>
<keyword evidence="7 11" id="KW-0862">Zinc</keyword>
<dbReference type="SUPFAM" id="SSF50156">
    <property type="entry name" value="PDZ domain-like"/>
    <property type="match status" value="2"/>
</dbReference>
<comment type="cofactor">
    <cofactor evidence="1 11">
        <name>Zn(2+)</name>
        <dbReference type="ChEBI" id="CHEBI:29105"/>
    </cofactor>
</comment>
<feature type="domain" description="PDZ" evidence="12">
    <location>
        <begin position="208"/>
        <end position="277"/>
    </location>
</feature>
<dbReference type="InterPro" id="IPR041489">
    <property type="entry name" value="PDZ_6"/>
</dbReference>
<dbReference type="InterPro" id="IPR001478">
    <property type="entry name" value="PDZ"/>
</dbReference>
<keyword evidence="8 11" id="KW-1133">Transmembrane helix</keyword>
<proteinExistence type="inferred from homology"/>
<dbReference type="GO" id="GO:0004222">
    <property type="term" value="F:metalloendopeptidase activity"/>
    <property type="evidence" value="ECO:0007669"/>
    <property type="project" value="InterPro"/>
</dbReference>
<feature type="transmembrane region" description="Helical" evidence="11">
    <location>
        <begin position="95"/>
        <end position="116"/>
    </location>
</feature>
<evidence type="ECO:0000256" key="8">
    <source>
        <dbReference type="ARBA" id="ARBA00022989"/>
    </source>
</evidence>
<dbReference type="RefSeq" id="WP_212787077.1">
    <property type="nucleotide sequence ID" value="NZ_AP019536.1"/>
</dbReference>
<dbReference type="PANTHER" id="PTHR42837:SF2">
    <property type="entry name" value="MEMBRANE METALLOPROTEASE ARASP2, CHLOROPLASTIC-RELATED"/>
    <property type="match status" value="1"/>
</dbReference>
<evidence type="ECO:0000256" key="10">
    <source>
        <dbReference type="ARBA" id="ARBA00023136"/>
    </source>
</evidence>
<evidence type="ECO:0000256" key="2">
    <source>
        <dbReference type="ARBA" id="ARBA00004141"/>
    </source>
</evidence>
<dbReference type="GO" id="GO:0046872">
    <property type="term" value="F:metal ion binding"/>
    <property type="evidence" value="ECO:0007669"/>
    <property type="project" value="UniProtKB-KW"/>
</dbReference>
<reference evidence="13 14" key="1">
    <citation type="submission" date="2019-03" db="EMBL/GenBank/DDBJ databases">
        <title>Complete genome sequence of Ferrigenium kumadai strain An22, a microaerophilic iron-oxidizing bacterium isolated from a paddy field soil.</title>
        <authorList>
            <person name="Watanabe T."/>
            <person name="Asakawa S."/>
        </authorList>
    </citation>
    <scope>NUCLEOTIDE SEQUENCE [LARGE SCALE GENOMIC DNA]</scope>
    <source>
        <strain evidence="13 14">An22</strain>
    </source>
</reference>
<dbReference type="SMART" id="SM00228">
    <property type="entry name" value="PDZ"/>
    <property type="match status" value="2"/>
</dbReference>
<dbReference type="EC" id="3.4.24.-" evidence="11"/>
<evidence type="ECO:0000256" key="3">
    <source>
        <dbReference type="ARBA" id="ARBA00007931"/>
    </source>
</evidence>
<keyword evidence="5 11" id="KW-0812">Transmembrane</keyword>
<dbReference type="PANTHER" id="PTHR42837">
    <property type="entry name" value="REGULATOR OF SIGMA-E PROTEASE RSEP"/>
    <property type="match status" value="1"/>
</dbReference>